<feature type="region of interest" description="Disordered" evidence="1">
    <location>
        <begin position="426"/>
        <end position="477"/>
    </location>
</feature>
<organism evidence="3 4">
    <name type="scientific">Mycolicibacterium litorale</name>
    <dbReference type="NCBI Taxonomy" id="758802"/>
    <lineage>
        <taxon>Bacteria</taxon>
        <taxon>Bacillati</taxon>
        <taxon>Actinomycetota</taxon>
        <taxon>Actinomycetes</taxon>
        <taxon>Mycobacteriales</taxon>
        <taxon>Mycobacteriaceae</taxon>
        <taxon>Mycolicibacterium</taxon>
    </lineage>
</organism>
<dbReference type="InterPro" id="IPR003615">
    <property type="entry name" value="HNH_nuc"/>
</dbReference>
<evidence type="ECO:0000259" key="2">
    <source>
        <dbReference type="SMART" id="SM00507"/>
    </source>
</evidence>
<dbReference type="SMART" id="SM00507">
    <property type="entry name" value="HNHc"/>
    <property type="match status" value="1"/>
</dbReference>
<accession>A0A6S6P8P5</accession>
<sequence length="477" mass="51360">MFDDLDDAALVAAIESHTRAEAAAGAARRASIAELVRRRGADSDDDERHRWACDLWTFTAAEVSAAMGVSARAASSEMRIGLTLRDHLPAVAALYADGALSSRIASTITWRTRFVVDDDVWRRLDEAIASRAAGWGSLSASKLEKAIDGWVDRFDPAAVVRTEVAARDRDIAIGWSDDPTVTTSVYGRLMATDAEILKRRLAQMSAGVCDNDPRTVKQRRADALGALAAGAEHLACLCGADDCSAAQRDAVAEAVCVYVVADAAAVAAAPDPGLHGDKSTSAPPPRDDGMALLMGAGPIPSSLLTEMIRRGANVVPVRPPGPGPEPRYRPSTALDRFVRVRDLTCRFPGCDRPAMLADVDHTVPYPDGATHASDLKCLCREHHLLKTFWSGPGGWADQQLPDGTVVWTSPAGRTYRTSPGSRFWFPGWNTTTAGLGPPQRKRRPAAGGVTMPKRRRTRAAARRDRIEAHRNRPPPTR</sequence>
<proteinExistence type="predicted"/>
<feature type="domain" description="HNH nuclease" evidence="2">
    <location>
        <begin position="333"/>
        <end position="384"/>
    </location>
</feature>
<gene>
    <name evidence="3" type="ORF">NIIDNTM18_31350</name>
</gene>
<feature type="compositionally biased region" description="Basic and acidic residues" evidence="1">
    <location>
        <begin position="461"/>
        <end position="470"/>
    </location>
</feature>
<dbReference type="EMBL" id="AP023287">
    <property type="protein sequence ID" value="BCI53857.1"/>
    <property type="molecule type" value="Genomic_DNA"/>
</dbReference>
<dbReference type="Pfam" id="PF02720">
    <property type="entry name" value="DUF222"/>
    <property type="match status" value="1"/>
</dbReference>
<protein>
    <recommendedName>
        <fullName evidence="2">HNH nuclease domain-containing protein</fullName>
    </recommendedName>
</protein>
<evidence type="ECO:0000256" key="1">
    <source>
        <dbReference type="SAM" id="MobiDB-lite"/>
    </source>
</evidence>
<evidence type="ECO:0000313" key="4">
    <source>
        <dbReference type="Proteomes" id="UP000515734"/>
    </source>
</evidence>
<dbReference type="CDD" id="cd00085">
    <property type="entry name" value="HNHc"/>
    <property type="match status" value="1"/>
</dbReference>
<dbReference type="InterPro" id="IPR003870">
    <property type="entry name" value="DUF222"/>
</dbReference>
<dbReference type="Proteomes" id="UP000515734">
    <property type="component" value="Chromosome"/>
</dbReference>
<evidence type="ECO:0000313" key="3">
    <source>
        <dbReference type="EMBL" id="BCI53857.1"/>
    </source>
</evidence>
<reference evidence="3 4" key="1">
    <citation type="submission" date="2020-07" db="EMBL/GenBank/DDBJ databases">
        <title>Complete genome sequence of Mycolicibacterium litorale like strain isolated from cardiac implantable electronic device infection.</title>
        <authorList>
            <person name="Fukano H."/>
            <person name="Miyama H."/>
            <person name="Hoshino Y."/>
        </authorList>
    </citation>
    <scope>NUCLEOTIDE SEQUENCE [LARGE SCALE GENOMIC DNA]</scope>
    <source>
        <strain evidence="3 4">NIIDNTM18</strain>
    </source>
</reference>
<dbReference type="RefSeq" id="WP_185291821.1">
    <property type="nucleotide sequence ID" value="NZ_AP023287.1"/>
</dbReference>
<dbReference type="AlphaFoldDB" id="A0A6S6P8P5"/>
<name>A0A6S6P8P5_9MYCO</name>